<evidence type="ECO:0000313" key="2">
    <source>
        <dbReference type="Proteomes" id="UP000078540"/>
    </source>
</evidence>
<protein>
    <submittedName>
        <fullName evidence="1">Uncharacterized protein</fullName>
    </submittedName>
</protein>
<accession>A0A195BSL2</accession>
<keyword evidence="2" id="KW-1185">Reference proteome</keyword>
<dbReference type="EMBL" id="KQ976417">
    <property type="protein sequence ID" value="KYM89653.1"/>
    <property type="molecule type" value="Genomic_DNA"/>
</dbReference>
<sequence>YSFFNHLFNVDESSGDSKMKRSEQPNYDDSAVSYVQFSKEMEVFVKFKEILNIE</sequence>
<dbReference type="Proteomes" id="UP000078540">
    <property type="component" value="Unassembled WGS sequence"/>
</dbReference>
<organism evidence="1 2">
    <name type="scientific">Atta colombica</name>
    <dbReference type="NCBI Taxonomy" id="520822"/>
    <lineage>
        <taxon>Eukaryota</taxon>
        <taxon>Metazoa</taxon>
        <taxon>Ecdysozoa</taxon>
        <taxon>Arthropoda</taxon>
        <taxon>Hexapoda</taxon>
        <taxon>Insecta</taxon>
        <taxon>Pterygota</taxon>
        <taxon>Neoptera</taxon>
        <taxon>Endopterygota</taxon>
        <taxon>Hymenoptera</taxon>
        <taxon>Apocrita</taxon>
        <taxon>Aculeata</taxon>
        <taxon>Formicoidea</taxon>
        <taxon>Formicidae</taxon>
        <taxon>Myrmicinae</taxon>
        <taxon>Atta</taxon>
    </lineage>
</organism>
<feature type="non-terminal residue" evidence="1">
    <location>
        <position position="1"/>
    </location>
</feature>
<proteinExistence type="predicted"/>
<evidence type="ECO:0000313" key="1">
    <source>
        <dbReference type="EMBL" id="KYM89653.1"/>
    </source>
</evidence>
<dbReference type="AlphaFoldDB" id="A0A195BSL2"/>
<gene>
    <name evidence="1" type="ORF">ALC53_01965</name>
</gene>
<name>A0A195BSL2_9HYME</name>
<reference evidence="1 2" key="1">
    <citation type="submission" date="2015-09" db="EMBL/GenBank/DDBJ databases">
        <title>Atta colombica WGS genome.</title>
        <authorList>
            <person name="Nygaard S."/>
            <person name="Hu H."/>
            <person name="Boomsma J."/>
            <person name="Zhang G."/>
        </authorList>
    </citation>
    <scope>NUCLEOTIDE SEQUENCE [LARGE SCALE GENOMIC DNA]</scope>
    <source>
        <strain evidence="1">Treedump-2</strain>
        <tissue evidence="1">Whole body</tissue>
    </source>
</reference>